<feature type="transmembrane region" description="Helical" evidence="9">
    <location>
        <begin position="494"/>
        <end position="512"/>
    </location>
</feature>
<dbReference type="GO" id="GO:0005452">
    <property type="term" value="F:solute:inorganic anion antiporter activity"/>
    <property type="evidence" value="ECO:0007669"/>
    <property type="project" value="InterPro"/>
</dbReference>
<feature type="transmembrane region" description="Helical" evidence="9">
    <location>
        <begin position="682"/>
        <end position="701"/>
    </location>
</feature>
<dbReference type="GO" id="GO:0016323">
    <property type="term" value="C:basolateral plasma membrane"/>
    <property type="evidence" value="ECO:0007669"/>
    <property type="project" value="UniProtKB-SubCell"/>
</dbReference>
<dbReference type="AlphaFoldDB" id="A0A852C2V0"/>
<proteinExistence type="inferred from homology"/>
<dbReference type="GO" id="GO:0051453">
    <property type="term" value="P:regulation of intracellular pH"/>
    <property type="evidence" value="ECO:0007669"/>
    <property type="project" value="TreeGrafter"/>
</dbReference>
<gene>
    <name evidence="13" type="primary">Slc4a8_0</name>
    <name evidence="13" type="ORF">RAMSUL_R01923</name>
</gene>
<comment type="subcellular location">
    <subcellularLocation>
        <location evidence="1">Basolateral cell membrane</location>
        <topology evidence="1">Multi-pass membrane protein</topology>
    </subcellularLocation>
    <subcellularLocation>
        <location evidence="9">Membrane</location>
        <topology evidence="9">Multi-pass membrane protein</topology>
    </subcellularLocation>
</comment>
<feature type="transmembrane region" description="Helical" evidence="9">
    <location>
        <begin position="782"/>
        <end position="801"/>
    </location>
</feature>
<evidence type="ECO:0000256" key="1">
    <source>
        <dbReference type="ARBA" id="ARBA00004554"/>
    </source>
</evidence>
<feature type="transmembrane region" description="Helical" evidence="9">
    <location>
        <begin position="459"/>
        <end position="482"/>
    </location>
</feature>
<feature type="transmembrane region" description="Helical" evidence="9">
    <location>
        <begin position="381"/>
        <end position="403"/>
    </location>
</feature>
<dbReference type="InterPro" id="IPR013769">
    <property type="entry name" value="Band3_cytoplasmic_dom"/>
</dbReference>
<dbReference type="FunFam" id="3.40.930.10:FF:000020">
    <property type="entry name" value="Anion exchange protein"/>
    <property type="match status" value="1"/>
</dbReference>
<keyword evidence="7 9" id="KW-0406">Ion transport</keyword>
<dbReference type="FunFam" id="1.10.287.570:FF:000001">
    <property type="entry name" value="Anion exchange protein"/>
    <property type="match status" value="1"/>
</dbReference>
<evidence type="ECO:0000256" key="5">
    <source>
        <dbReference type="ARBA" id="ARBA00022692"/>
    </source>
</evidence>
<keyword evidence="14" id="KW-1185">Reference proteome</keyword>
<dbReference type="SUPFAM" id="SSF55804">
    <property type="entry name" value="Phoshotransferase/anion transport protein"/>
    <property type="match status" value="1"/>
</dbReference>
<comment type="caution">
    <text evidence="13">The sequence shown here is derived from an EMBL/GenBank/DDBJ whole genome shotgun (WGS) entry which is preliminary data.</text>
</comment>
<evidence type="ECO:0000256" key="2">
    <source>
        <dbReference type="ARBA" id="ARBA00010993"/>
    </source>
</evidence>
<feature type="transmembrane region" description="Helical" evidence="9">
    <location>
        <begin position="415"/>
        <end position="439"/>
    </location>
</feature>
<feature type="transmembrane region" description="Helical" evidence="9">
    <location>
        <begin position="634"/>
        <end position="652"/>
    </location>
</feature>
<keyword evidence="6 9" id="KW-1133">Transmembrane helix</keyword>
<feature type="transmembrane region" description="Helical" evidence="9">
    <location>
        <begin position="808"/>
        <end position="827"/>
    </location>
</feature>
<feature type="transmembrane region" description="Helical" evidence="9">
    <location>
        <begin position="596"/>
        <end position="614"/>
    </location>
</feature>
<name>A0A852C2V0_9PICI</name>
<dbReference type="InterPro" id="IPR016152">
    <property type="entry name" value="PTrfase/Anion_transptr"/>
</dbReference>
<dbReference type="NCBIfam" id="TIGR00834">
    <property type="entry name" value="ae"/>
    <property type="match status" value="1"/>
</dbReference>
<reference evidence="13" key="1">
    <citation type="submission" date="2019-09" db="EMBL/GenBank/DDBJ databases">
        <title>Bird 10,000 Genomes (B10K) Project - Family phase.</title>
        <authorList>
            <person name="Zhang G."/>
        </authorList>
    </citation>
    <scope>NUCLEOTIDE SEQUENCE</scope>
    <source>
        <strain evidence="13">B10K-DU-001-30</strain>
        <tissue evidence="13">Muscle</tissue>
    </source>
</reference>
<comment type="similarity">
    <text evidence="2 9">Belongs to the anion exchanger (TC 2.A.31) family.</text>
</comment>
<keyword evidence="4" id="KW-1003">Cell membrane</keyword>
<dbReference type="Gene3D" id="3.40.930.10">
    <property type="entry name" value="Mannitol-specific EII, Chain A"/>
    <property type="match status" value="1"/>
</dbReference>
<evidence type="ECO:0000256" key="10">
    <source>
        <dbReference type="SAM" id="MobiDB-lite"/>
    </source>
</evidence>
<dbReference type="Pfam" id="PF00955">
    <property type="entry name" value="HCO3_cotransp"/>
    <property type="match status" value="1"/>
</dbReference>
<evidence type="ECO:0000256" key="7">
    <source>
        <dbReference type="ARBA" id="ARBA00023065"/>
    </source>
</evidence>
<evidence type="ECO:0000259" key="11">
    <source>
        <dbReference type="Pfam" id="PF00955"/>
    </source>
</evidence>
<evidence type="ECO:0000313" key="13">
    <source>
        <dbReference type="EMBL" id="NXP75463.1"/>
    </source>
</evidence>
<dbReference type="PANTHER" id="PTHR11453">
    <property type="entry name" value="ANION EXCHANGE PROTEIN"/>
    <property type="match status" value="1"/>
</dbReference>
<dbReference type="PRINTS" id="PR01231">
    <property type="entry name" value="HCO3TRNSPORT"/>
</dbReference>
<dbReference type="InterPro" id="IPR003024">
    <property type="entry name" value="Na/HCO3_transpt"/>
</dbReference>
<feature type="transmembrane region" description="Helical" evidence="9">
    <location>
        <begin position="859"/>
        <end position="890"/>
    </location>
</feature>
<keyword evidence="5 9" id="KW-0812">Transmembrane</keyword>
<keyword evidence="3 9" id="KW-0813">Transport</keyword>
<evidence type="ECO:0000256" key="9">
    <source>
        <dbReference type="RuleBase" id="RU362035"/>
    </source>
</evidence>
<evidence type="ECO:0000259" key="12">
    <source>
        <dbReference type="Pfam" id="PF07565"/>
    </source>
</evidence>
<feature type="transmembrane region" description="Helical" evidence="9">
    <location>
        <begin position="138"/>
        <end position="159"/>
    </location>
</feature>
<feature type="non-terminal residue" evidence="13">
    <location>
        <position position="930"/>
    </location>
</feature>
<dbReference type="Gene3D" id="1.10.287.570">
    <property type="entry name" value="Helical hairpin bin"/>
    <property type="match status" value="1"/>
</dbReference>
<evidence type="ECO:0000313" key="14">
    <source>
        <dbReference type="Proteomes" id="UP000611227"/>
    </source>
</evidence>
<feature type="non-terminal residue" evidence="13">
    <location>
        <position position="1"/>
    </location>
</feature>
<dbReference type="Pfam" id="PF07565">
    <property type="entry name" value="Band_3_cyto"/>
    <property type="match status" value="1"/>
</dbReference>
<dbReference type="PRINTS" id="PR01232">
    <property type="entry name" value="NAHCO3TRSPRT"/>
</dbReference>
<accession>A0A852C2V0</accession>
<dbReference type="EMBL" id="WBNM01020094">
    <property type="protein sequence ID" value="NXP75463.1"/>
    <property type="molecule type" value="Genomic_DNA"/>
</dbReference>
<evidence type="ECO:0000256" key="3">
    <source>
        <dbReference type="ARBA" id="ARBA00022448"/>
    </source>
</evidence>
<evidence type="ECO:0000256" key="4">
    <source>
        <dbReference type="ARBA" id="ARBA00022475"/>
    </source>
</evidence>
<feature type="domain" description="Bicarbonate transporter-like transmembrane" evidence="11">
    <location>
        <begin position="352"/>
        <end position="909"/>
    </location>
</feature>
<protein>
    <recommendedName>
        <fullName evidence="9">Anion exchange protein</fullName>
    </recommendedName>
</protein>
<feature type="transmembrane region" description="Helical" evidence="9">
    <location>
        <begin position="722"/>
        <end position="746"/>
    </location>
</feature>
<dbReference type="InterPro" id="IPR003020">
    <property type="entry name" value="HCO3_transpt_euk"/>
</dbReference>
<dbReference type="Proteomes" id="UP000611227">
    <property type="component" value="Unassembled WGS sequence"/>
</dbReference>
<evidence type="ECO:0000256" key="6">
    <source>
        <dbReference type="ARBA" id="ARBA00022989"/>
    </source>
</evidence>
<dbReference type="GO" id="GO:0008510">
    <property type="term" value="F:sodium:bicarbonate symporter activity"/>
    <property type="evidence" value="ECO:0007669"/>
    <property type="project" value="TreeGrafter"/>
</dbReference>
<feature type="domain" description="Band 3 cytoplasmic" evidence="12">
    <location>
        <begin position="22"/>
        <end position="308"/>
    </location>
</feature>
<evidence type="ECO:0000256" key="8">
    <source>
        <dbReference type="ARBA" id="ARBA00023136"/>
    </source>
</evidence>
<sequence>TTSQQVQAILGAKEDKQHVPRKLFSQLAETCMAKGGGGEWKEVARWFKFEEDVEDGGKRWSKPYVGTLPLPSLLLLRSFIINGTVLLDISASSMEEIADAILPQQGQTTGPDEEVRARVREVLLMQHRHQKKGERNFFMPRALASVALCPSFCVPFIFLPAQTLSPQPSAGAAAAEGGVKQESAAIALSKAELRLMKRIPSGAEACSVLVGELDSLQQPFVAFVRLAQAVLLPGLIEVPIPTRFLFVLLGPAGKAQQYQEVGRSMATLMMDEVFRAVAYKGKRRGDLVAGIDEFLEQVKVLPPGQWDPSIRIQPPAQVPSQEQRKVPGAVSGSAVPSELERHTGPELEWTGRFCGGFLEDVKRKAPWFWSDFRDALSLQCLASFLFLYCACMSPVITFGGLLGEATEGHMSAMESLLGACLSGVLYSLFAGQPLTILGSTGPILVFEKIIYHFCKDHSLSYLSLRACIGLWTTFFCMVLVVTDISCLVRYVTRFTEETYASLICLIFIYEALEKLLHLQETYPVHIPSKLDSLTTYGCKCVAPTHPSNETLHFWESTKTNASTIAWDSLSVTECQQMRGEFQGAACGHDGSYVPNVFLWCCILVFSTFILASCLKKLKTSRFFTTKVRSTLSDFSVSLAVVVMVLIDFLVGIPSPKLHVPSTLKLTRDDRGWFIDPIGPNPWWTLLAALIPALLCTILVFMDQHITVAIVNRKDHKLKKGCGYHLDLFMVAVILGMCSLMGLPWFVAATVLSITHVNSLKMESEGSAPGEQATFQGVREQRVTGLMVFVLLGCSVFLTSVLKFIPMPVLYGIFLYMGVSLLQGLEFFQRLQLLCMPAKHQPDLIYLRHVPLRKVHLFTLIQSVCVAVLWAIKMSPIAIIFPVLDLALVLVRKAMDFCFSKRELSLLDELLPVSRSKLDSAQKEGKKEEVR</sequence>
<dbReference type="GO" id="GO:0008509">
    <property type="term" value="F:monoatomic anion transmembrane transporter activity"/>
    <property type="evidence" value="ECO:0007669"/>
    <property type="project" value="InterPro"/>
</dbReference>
<keyword evidence="8 9" id="KW-0472">Membrane</keyword>
<organism evidence="13 14">
    <name type="scientific">Ramphastos sulfuratus</name>
    <dbReference type="NCBI Taxonomy" id="322582"/>
    <lineage>
        <taxon>Eukaryota</taxon>
        <taxon>Metazoa</taxon>
        <taxon>Chordata</taxon>
        <taxon>Craniata</taxon>
        <taxon>Vertebrata</taxon>
        <taxon>Euteleostomi</taxon>
        <taxon>Archelosauria</taxon>
        <taxon>Archosauria</taxon>
        <taxon>Dinosauria</taxon>
        <taxon>Saurischia</taxon>
        <taxon>Theropoda</taxon>
        <taxon>Coelurosauria</taxon>
        <taxon>Aves</taxon>
        <taxon>Neognathae</taxon>
        <taxon>Neoaves</taxon>
        <taxon>Telluraves</taxon>
        <taxon>Coraciimorphae</taxon>
        <taxon>Piciformes</taxon>
        <taxon>Ramphastidae</taxon>
        <taxon>Ramphastos</taxon>
    </lineage>
</organism>
<dbReference type="PANTHER" id="PTHR11453:SF37">
    <property type="entry name" value="ELECTRONEUTRAL SODIUM BICARBONATE EXCHANGER 1"/>
    <property type="match status" value="1"/>
</dbReference>
<dbReference type="InterPro" id="IPR011531">
    <property type="entry name" value="HCO3_transpt-like_TM_dom"/>
</dbReference>
<feature type="region of interest" description="Disordered" evidence="10">
    <location>
        <begin position="317"/>
        <end position="337"/>
    </location>
</feature>